<dbReference type="Gene3D" id="3.30.420.340">
    <property type="entry name" value="UvrC, RNAse H endonuclease domain"/>
    <property type="match status" value="1"/>
</dbReference>
<sequence length="436" mass="48651">MNKNLAAKLETLPARPGVYVFKDSAGRVIYVGKAKELSKRARSYFQKGASGDRKGEALREKIVDLEVNVCETEVDALILEATLIKRFKPRFNVVLRDDKSYPYIAIYQNEKFPRVMLTRGRHVRGVKYYGPYVDARAARDTVQFLKKVFPLRRCTGARPGQKRSAPCLYYDMGMCLAPCRGDVEPDVYMRHVNQLCDFLEGKHDSVLRDLDARMRAAALEQKYEQAAIIKKQIESARLVLRRHRSRSSSPRDYDVIGISSDGLEACFSVARNRGGFHLGNLVFFSDIADARAPEELVCEFVKRYYDREDSAPRLVVVPAVPSDADGLLDWLSMRRGARVEIRAPARGAKKSELHLAESNAMIALEGAKMSRARDKGKIDAALSELAKDLSLKQFPLRIECFDISTFAGAASVASMVVAKITGNSPSSSRLALTTSA</sequence>
<dbReference type="InterPro" id="IPR035901">
    <property type="entry name" value="GIY-YIG_endonuc_sf"/>
</dbReference>
<dbReference type="PROSITE" id="PS50164">
    <property type="entry name" value="GIY_YIG"/>
    <property type="match status" value="1"/>
</dbReference>
<dbReference type="InterPro" id="IPR038476">
    <property type="entry name" value="UvrC_RNase_H_dom_sf"/>
</dbReference>
<evidence type="ECO:0000256" key="1">
    <source>
        <dbReference type="ARBA" id="ARBA00022490"/>
    </source>
</evidence>
<feature type="domain" description="GIY-YIG" evidence="6">
    <location>
        <begin position="14"/>
        <end position="93"/>
    </location>
</feature>
<dbReference type="Pfam" id="PF08459">
    <property type="entry name" value="UvrC_RNaseH_dom"/>
    <property type="match status" value="1"/>
</dbReference>
<dbReference type="SUPFAM" id="SSF46600">
    <property type="entry name" value="C-terminal UvrC-binding domain of UvrB"/>
    <property type="match status" value="1"/>
</dbReference>
<dbReference type="InterPro" id="IPR004791">
    <property type="entry name" value="UvrC"/>
</dbReference>
<dbReference type="PANTHER" id="PTHR30562:SF1">
    <property type="entry name" value="UVRABC SYSTEM PROTEIN C"/>
    <property type="match status" value="1"/>
</dbReference>
<keyword evidence="4" id="KW-0267">Excision nuclease</keyword>
<dbReference type="PROSITE" id="PS50165">
    <property type="entry name" value="UVRC"/>
    <property type="match status" value="1"/>
</dbReference>
<evidence type="ECO:0000313" key="8">
    <source>
        <dbReference type="EMBL" id="PKQ28026.1"/>
    </source>
</evidence>
<dbReference type="FunFam" id="3.40.1440.10:FF:000001">
    <property type="entry name" value="UvrABC system protein C"/>
    <property type="match status" value="1"/>
</dbReference>
<keyword evidence="2" id="KW-0227">DNA damage</keyword>
<dbReference type="GO" id="GO:0009380">
    <property type="term" value="C:excinuclease repair complex"/>
    <property type="evidence" value="ECO:0007669"/>
    <property type="project" value="InterPro"/>
</dbReference>
<keyword evidence="1" id="KW-0963">Cytoplasm</keyword>
<evidence type="ECO:0000259" key="7">
    <source>
        <dbReference type="PROSITE" id="PS50165"/>
    </source>
</evidence>
<reference evidence="8 9" key="1">
    <citation type="journal article" date="2017" name="ISME J.">
        <title>Potential for microbial H2 and metal transformations associated with novel bacteria and archaea in deep terrestrial subsurface sediments.</title>
        <authorList>
            <person name="Hernsdorf A.W."/>
            <person name="Amano Y."/>
            <person name="Miyakawa K."/>
            <person name="Ise K."/>
            <person name="Suzuki Y."/>
            <person name="Anantharaman K."/>
            <person name="Probst A."/>
            <person name="Burstein D."/>
            <person name="Thomas B.C."/>
            <person name="Banfield J.F."/>
        </authorList>
    </citation>
    <scope>NUCLEOTIDE SEQUENCE [LARGE SCALE GENOMIC DNA]</scope>
    <source>
        <strain evidence="8">HGW-Actinobacteria-3</strain>
    </source>
</reference>
<dbReference type="Gene3D" id="3.40.1440.10">
    <property type="entry name" value="GIY-YIG endonuclease"/>
    <property type="match status" value="1"/>
</dbReference>
<gene>
    <name evidence="8" type="ORF">CVT63_04975</name>
</gene>
<dbReference type="AlphaFoldDB" id="A0A2N3G5N3"/>
<dbReference type="Proteomes" id="UP000233654">
    <property type="component" value="Unassembled WGS sequence"/>
</dbReference>
<dbReference type="CDD" id="cd10434">
    <property type="entry name" value="GIY-YIG_UvrC_Cho"/>
    <property type="match status" value="1"/>
</dbReference>
<proteinExistence type="predicted"/>
<keyword evidence="3" id="KW-0228">DNA excision</keyword>
<dbReference type="NCBIfam" id="TIGR00194">
    <property type="entry name" value="uvrC"/>
    <property type="match status" value="1"/>
</dbReference>
<dbReference type="InterPro" id="IPR001162">
    <property type="entry name" value="UvrC_RNase_H_dom"/>
</dbReference>
<dbReference type="Pfam" id="PF22920">
    <property type="entry name" value="UvrC_RNaseH"/>
    <property type="match status" value="1"/>
</dbReference>
<dbReference type="InterPro" id="IPR000305">
    <property type="entry name" value="GIY-YIG_endonuc"/>
</dbReference>
<dbReference type="GO" id="GO:0006289">
    <property type="term" value="P:nucleotide-excision repair"/>
    <property type="evidence" value="ECO:0007669"/>
    <property type="project" value="InterPro"/>
</dbReference>
<keyword evidence="5" id="KW-0234">DNA repair</keyword>
<dbReference type="SMART" id="SM00465">
    <property type="entry name" value="GIYc"/>
    <property type="match status" value="1"/>
</dbReference>
<evidence type="ECO:0000256" key="5">
    <source>
        <dbReference type="ARBA" id="ARBA00023204"/>
    </source>
</evidence>
<organism evidence="8 9">
    <name type="scientific">Candidatus Anoxymicrobium japonicum</name>
    <dbReference type="NCBI Taxonomy" id="2013648"/>
    <lineage>
        <taxon>Bacteria</taxon>
        <taxon>Bacillati</taxon>
        <taxon>Actinomycetota</taxon>
        <taxon>Candidatus Geothermincolia</taxon>
        <taxon>Candidatus Geothermincolales</taxon>
        <taxon>Candidatus Anoxymicrobiaceae</taxon>
        <taxon>Candidatus Anoxymicrobium</taxon>
    </lineage>
</organism>
<accession>A0A2N3G5N3</accession>
<dbReference type="PANTHER" id="PTHR30562">
    <property type="entry name" value="UVRC/OXIDOREDUCTASE"/>
    <property type="match status" value="1"/>
</dbReference>
<protein>
    <recommendedName>
        <fullName evidence="10">Excinuclease ABC subunit C</fullName>
    </recommendedName>
</protein>
<name>A0A2N3G5N3_9ACTN</name>
<dbReference type="EMBL" id="PHEX01000037">
    <property type="protein sequence ID" value="PKQ28026.1"/>
    <property type="molecule type" value="Genomic_DNA"/>
</dbReference>
<evidence type="ECO:0000256" key="3">
    <source>
        <dbReference type="ARBA" id="ARBA00022769"/>
    </source>
</evidence>
<evidence type="ECO:0000313" key="9">
    <source>
        <dbReference type="Proteomes" id="UP000233654"/>
    </source>
</evidence>
<dbReference type="GO" id="GO:0009381">
    <property type="term" value="F:excinuclease ABC activity"/>
    <property type="evidence" value="ECO:0007669"/>
    <property type="project" value="InterPro"/>
</dbReference>
<dbReference type="InterPro" id="IPR047296">
    <property type="entry name" value="GIY-YIG_UvrC_Cho"/>
</dbReference>
<dbReference type="InterPro" id="IPR050066">
    <property type="entry name" value="UvrABC_protein_C"/>
</dbReference>
<feature type="domain" description="UvrC family homology region profile" evidence="7">
    <location>
        <begin position="255"/>
        <end position="417"/>
    </location>
</feature>
<evidence type="ECO:0008006" key="10">
    <source>
        <dbReference type="Google" id="ProtNLM"/>
    </source>
</evidence>
<dbReference type="Pfam" id="PF01541">
    <property type="entry name" value="GIY-YIG"/>
    <property type="match status" value="1"/>
</dbReference>
<evidence type="ECO:0000256" key="2">
    <source>
        <dbReference type="ARBA" id="ARBA00022763"/>
    </source>
</evidence>
<dbReference type="InterPro" id="IPR036876">
    <property type="entry name" value="UVR_dom_sf"/>
</dbReference>
<dbReference type="SUPFAM" id="SSF82771">
    <property type="entry name" value="GIY-YIG endonuclease"/>
    <property type="match status" value="1"/>
</dbReference>
<comment type="caution">
    <text evidence="8">The sequence shown here is derived from an EMBL/GenBank/DDBJ whole genome shotgun (WGS) entry which is preliminary data.</text>
</comment>
<evidence type="ECO:0000256" key="4">
    <source>
        <dbReference type="ARBA" id="ARBA00022881"/>
    </source>
</evidence>
<evidence type="ECO:0000259" key="6">
    <source>
        <dbReference type="PROSITE" id="PS50164"/>
    </source>
</evidence>